<evidence type="ECO:0000256" key="1">
    <source>
        <dbReference type="SAM" id="Phobius"/>
    </source>
</evidence>
<evidence type="ECO:0000313" key="2">
    <source>
        <dbReference type="EMBL" id="EXB37100.1"/>
    </source>
</evidence>
<dbReference type="EMBL" id="KE343603">
    <property type="protein sequence ID" value="EXB37100.1"/>
    <property type="molecule type" value="Genomic_DNA"/>
</dbReference>
<dbReference type="PANTHER" id="PTHR34115">
    <property type="entry name" value="PROTEIN, PUTATIVE-RELATED"/>
    <property type="match status" value="1"/>
</dbReference>
<feature type="transmembrane region" description="Helical" evidence="1">
    <location>
        <begin position="53"/>
        <end position="76"/>
    </location>
</feature>
<keyword evidence="1" id="KW-0812">Transmembrane</keyword>
<keyword evidence="1" id="KW-0472">Membrane</keyword>
<keyword evidence="3" id="KW-1185">Reference proteome</keyword>
<name>W9QGY2_9ROSA</name>
<organism evidence="2 3">
    <name type="scientific">Morus notabilis</name>
    <dbReference type="NCBI Taxonomy" id="981085"/>
    <lineage>
        <taxon>Eukaryota</taxon>
        <taxon>Viridiplantae</taxon>
        <taxon>Streptophyta</taxon>
        <taxon>Embryophyta</taxon>
        <taxon>Tracheophyta</taxon>
        <taxon>Spermatophyta</taxon>
        <taxon>Magnoliopsida</taxon>
        <taxon>eudicotyledons</taxon>
        <taxon>Gunneridae</taxon>
        <taxon>Pentapetalae</taxon>
        <taxon>rosids</taxon>
        <taxon>fabids</taxon>
        <taxon>Rosales</taxon>
        <taxon>Moraceae</taxon>
        <taxon>Moreae</taxon>
        <taxon>Morus</taxon>
    </lineage>
</organism>
<gene>
    <name evidence="2" type="ORF">L484_020893</name>
</gene>
<reference evidence="3" key="1">
    <citation type="submission" date="2013-01" db="EMBL/GenBank/DDBJ databases">
        <title>Draft Genome Sequence of a Mulberry Tree, Morus notabilis C.K. Schneid.</title>
        <authorList>
            <person name="He N."/>
            <person name="Zhao S."/>
        </authorList>
    </citation>
    <scope>NUCLEOTIDE SEQUENCE</scope>
</reference>
<dbReference type="AlphaFoldDB" id="W9QGY2"/>
<sequence>MADSIERYEQSSLVIGSSMELLHTAFGSTVTLLLTLVGFKYQGSATTLFREHSFVISLFIIDVLVYIIAFVNVVAIRSTSTSSSTTTSSSENSNTILSYKHIFLTSGAVGCELLLFILVTLARWFVINMFVLLIFEVLRRWHRQINELLLTVTSLFVPAINYLIHSMFQPLYSNGFWMLTILCVWGQEIFATYPLFTREIRAEQDREVGTICNYIFCNNIVFHSALYGEDSWFLRIYNSGLSFSSEAGRANMEHEAAGGDVQMIHMV</sequence>
<keyword evidence="1" id="KW-1133">Transmembrane helix</keyword>
<dbReference type="PANTHER" id="PTHR34115:SF17">
    <property type="entry name" value="PROTEIN, PUTATIVE-RELATED"/>
    <property type="match status" value="1"/>
</dbReference>
<feature type="transmembrane region" description="Helical" evidence="1">
    <location>
        <begin position="113"/>
        <end position="135"/>
    </location>
</feature>
<dbReference type="eggNOG" id="ENOG502T14W">
    <property type="taxonomic scope" value="Eukaryota"/>
</dbReference>
<evidence type="ECO:0000313" key="3">
    <source>
        <dbReference type="Proteomes" id="UP000030645"/>
    </source>
</evidence>
<dbReference type="InterPro" id="IPR053258">
    <property type="entry name" value="Ca-permeable_cation_channel"/>
</dbReference>
<proteinExistence type="predicted"/>
<feature type="transmembrane region" description="Helical" evidence="1">
    <location>
        <begin position="21"/>
        <end position="41"/>
    </location>
</feature>
<dbReference type="Proteomes" id="UP000030645">
    <property type="component" value="Unassembled WGS sequence"/>
</dbReference>
<protein>
    <submittedName>
        <fullName evidence="2">Uncharacterized protein</fullName>
    </submittedName>
</protein>
<feature type="transmembrane region" description="Helical" evidence="1">
    <location>
        <begin position="176"/>
        <end position="196"/>
    </location>
</feature>
<feature type="transmembrane region" description="Helical" evidence="1">
    <location>
        <begin position="147"/>
        <end position="164"/>
    </location>
</feature>
<accession>W9QGY2</accession>